<evidence type="ECO:0000313" key="2">
    <source>
        <dbReference type="Proteomes" id="UP000214684"/>
    </source>
</evidence>
<organism evidence="1 2">
    <name type="scientific">Flavobacterium araucananum</name>
    <dbReference type="NCBI Taxonomy" id="946678"/>
    <lineage>
        <taxon>Bacteria</taxon>
        <taxon>Pseudomonadati</taxon>
        <taxon>Bacteroidota</taxon>
        <taxon>Flavobacteriia</taxon>
        <taxon>Flavobacteriales</taxon>
        <taxon>Flavobacteriaceae</taxon>
        <taxon>Flavobacterium</taxon>
    </lineage>
</organism>
<comment type="caution">
    <text evidence="1">The sequence shown here is derived from an EMBL/GenBank/DDBJ whole genome shotgun (WGS) entry which is preliminary data.</text>
</comment>
<dbReference type="EMBL" id="MUGS01000027">
    <property type="protein sequence ID" value="OXG05071.1"/>
    <property type="molecule type" value="Genomic_DNA"/>
</dbReference>
<gene>
    <name evidence="1" type="ORF">B0A64_13645</name>
</gene>
<evidence type="ECO:0000313" key="1">
    <source>
        <dbReference type="EMBL" id="OXG05071.1"/>
    </source>
</evidence>
<proteinExistence type="predicted"/>
<accession>A0A227P574</accession>
<protein>
    <submittedName>
        <fullName evidence="1">Uncharacterized protein</fullName>
    </submittedName>
</protein>
<dbReference type="OrthoDB" id="10011080at2"/>
<name>A0A227P574_9FLAO</name>
<reference evidence="1 2" key="1">
    <citation type="submission" date="2016-11" db="EMBL/GenBank/DDBJ databases">
        <title>Whole genomes of Flavobacteriaceae.</title>
        <authorList>
            <person name="Stine C."/>
            <person name="Li C."/>
            <person name="Tadesse D."/>
        </authorList>
    </citation>
    <scope>NUCLEOTIDE SEQUENCE [LARGE SCALE GENOMIC DNA]</scope>
    <source>
        <strain evidence="1 2">DSM 24704</strain>
    </source>
</reference>
<dbReference type="RefSeq" id="WP_089480078.1">
    <property type="nucleotide sequence ID" value="NZ_MUGS01000027.1"/>
</dbReference>
<dbReference type="AlphaFoldDB" id="A0A227P574"/>
<keyword evidence="2" id="KW-1185">Reference proteome</keyword>
<sequence>MKIKVKYKEKYLTLGYVSITKNTIVVWYTPQAIVGSLVAGNMLDLDLHATYPMNGDFHYSYKFMNSDDNLDYDKKIYHDRIVIVKYLNGEFVDKIRSERDGSDFLEHMVPDTMCDPLDNPEFNMFVYPQGAISMVKKNLSMITEESKPKDSDIILKVDGLEDSILNFGFSIYNKSREKLYQHGEVKRILCFENVYVEAFLRVVKTPG</sequence>
<dbReference type="Proteomes" id="UP000214684">
    <property type="component" value="Unassembled WGS sequence"/>
</dbReference>